<evidence type="ECO:0000256" key="1">
    <source>
        <dbReference type="ARBA" id="ARBA00022723"/>
    </source>
</evidence>
<dbReference type="Proteomes" id="UP000759131">
    <property type="component" value="Unassembled WGS sequence"/>
</dbReference>
<proteinExistence type="predicted"/>
<evidence type="ECO:0000256" key="4">
    <source>
        <dbReference type="ARBA" id="ARBA00023015"/>
    </source>
</evidence>
<keyword evidence="4" id="KW-0805">Transcription regulation</keyword>
<organism evidence="9">
    <name type="scientific">Medioppia subpectinata</name>
    <dbReference type="NCBI Taxonomy" id="1979941"/>
    <lineage>
        <taxon>Eukaryota</taxon>
        <taxon>Metazoa</taxon>
        <taxon>Ecdysozoa</taxon>
        <taxon>Arthropoda</taxon>
        <taxon>Chelicerata</taxon>
        <taxon>Arachnida</taxon>
        <taxon>Acari</taxon>
        <taxon>Acariformes</taxon>
        <taxon>Sarcoptiformes</taxon>
        <taxon>Oribatida</taxon>
        <taxon>Brachypylina</taxon>
        <taxon>Oppioidea</taxon>
        <taxon>Oppiidae</taxon>
        <taxon>Medioppia</taxon>
    </lineage>
</organism>
<accession>A0A7R9LXI3</accession>
<dbReference type="GO" id="GO:0000978">
    <property type="term" value="F:RNA polymerase II cis-regulatory region sequence-specific DNA binding"/>
    <property type="evidence" value="ECO:0007669"/>
    <property type="project" value="TreeGrafter"/>
</dbReference>
<feature type="domain" description="NR LBD" evidence="8">
    <location>
        <begin position="1"/>
        <end position="139"/>
    </location>
</feature>
<keyword evidence="7" id="KW-0675">Receptor</keyword>
<evidence type="ECO:0000256" key="3">
    <source>
        <dbReference type="ARBA" id="ARBA00022833"/>
    </source>
</evidence>
<dbReference type="GO" id="GO:0045944">
    <property type="term" value="P:positive regulation of transcription by RNA polymerase II"/>
    <property type="evidence" value="ECO:0007669"/>
    <property type="project" value="TreeGrafter"/>
</dbReference>
<dbReference type="InterPro" id="IPR000536">
    <property type="entry name" value="Nucl_hrmn_rcpt_lig-bd"/>
</dbReference>
<keyword evidence="2" id="KW-0863">Zinc-finger</keyword>
<keyword evidence="1" id="KW-0479">Metal-binding</keyword>
<dbReference type="OrthoDB" id="6355676at2759"/>
<dbReference type="PANTHER" id="PTHR24082">
    <property type="entry name" value="NUCLEAR HORMONE RECEPTOR"/>
    <property type="match status" value="1"/>
</dbReference>
<gene>
    <name evidence="9" type="ORF">OSB1V03_LOCUS22456</name>
</gene>
<feature type="non-terminal residue" evidence="9">
    <location>
        <position position="139"/>
    </location>
</feature>
<keyword evidence="3" id="KW-0862">Zinc</keyword>
<feature type="non-terminal residue" evidence="9">
    <location>
        <position position="1"/>
    </location>
</feature>
<dbReference type="GO" id="GO:0008270">
    <property type="term" value="F:zinc ion binding"/>
    <property type="evidence" value="ECO:0007669"/>
    <property type="project" value="UniProtKB-KW"/>
</dbReference>
<dbReference type="InterPro" id="IPR035500">
    <property type="entry name" value="NHR-like_dom_sf"/>
</dbReference>
<dbReference type="Gene3D" id="1.10.565.10">
    <property type="entry name" value="Retinoid X Receptor"/>
    <property type="match status" value="1"/>
</dbReference>
<dbReference type="EMBL" id="CAJPIZ010048067">
    <property type="protein sequence ID" value="CAG2122510.1"/>
    <property type="molecule type" value="Genomic_DNA"/>
</dbReference>
<keyword evidence="10" id="KW-1185">Reference proteome</keyword>
<dbReference type="GO" id="GO:0004879">
    <property type="term" value="F:nuclear receptor activity"/>
    <property type="evidence" value="ECO:0007669"/>
    <property type="project" value="TreeGrafter"/>
</dbReference>
<protein>
    <recommendedName>
        <fullName evidence="8">NR LBD domain-containing protein</fullName>
    </recommendedName>
</protein>
<dbReference type="GO" id="GO:0030154">
    <property type="term" value="P:cell differentiation"/>
    <property type="evidence" value="ECO:0007669"/>
    <property type="project" value="TreeGrafter"/>
</dbReference>
<evidence type="ECO:0000313" key="10">
    <source>
        <dbReference type="Proteomes" id="UP000759131"/>
    </source>
</evidence>
<sequence>TARFERNVKKTVEFTKALTGFRDVCDNDQIALVKYGAIDVINLRSVSYWDNENDCWNVSLDNDNIVKLPLSVFNITTHTPMYSAFKMYFQYMCAEWDTDPIIVDLLSAIVIFNPNRPGLTHKDVVKFQQKTYMYLLQRY</sequence>
<reference evidence="9" key="1">
    <citation type="submission" date="2020-11" db="EMBL/GenBank/DDBJ databases">
        <authorList>
            <person name="Tran Van P."/>
        </authorList>
    </citation>
    <scope>NUCLEOTIDE SEQUENCE</scope>
</reference>
<name>A0A7R9LXI3_9ACAR</name>
<dbReference type="AlphaFoldDB" id="A0A7R9LXI3"/>
<evidence type="ECO:0000256" key="5">
    <source>
        <dbReference type="ARBA" id="ARBA00023125"/>
    </source>
</evidence>
<keyword evidence="6" id="KW-0804">Transcription</keyword>
<dbReference type="InterPro" id="IPR050234">
    <property type="entry name" value="Nuclear_hormone_rcpt_NR1"/>
</dbReference>
<dbReference type="SUPFAM" id="SSF48508">
    <property type="entry name" value="Nuclear receptor ligand-binding domain"/>
    <property type="match status" value="1"/>
</dbReference>
<dbReference type="PROSITE" id="PS51843">
    <property type="entry name" value="NR_LBD"/>
    <property type="match status" value="1"/>
</dbReference>
<evidence type="ECO:0000259" key="8">
    <source>
        <dbReference type="PROSITE" id="PS51843"/>
    </source>
</evidence>
<dbReference type="PANTHER" id="PTHR24082:SF283">
    <property type="entry name" value="NUCLEAR HORMONE RECEPTOR HR96"/>
    <property type="match status" value="1"/>
</dbReference>
<evidence type="ECO:0000256" key="7">
    <source>
        <dbReference type="ARBA" id="ARBA00023170"/>
    </source>
</evidence>
<evidence type="ECO:0000313" key="9">
    <source>
        <dbReference type="EMBL" id="CAD7649581.1"/>
    </source>
</evidence>
<dbReference type="GO" id="GO:0000122">
    <property type="term" value="P:negative regulation of transcription by RNA polymerase II"/>
    <property type="evidence" value="ECO:0007669"/>
    <property type="project" value="TreeGrafter"/>
</dbReference>
<keyword evidence="5" id="KW-0238">DNA-binding</keyword>
<evidence type="ECO:0000256" key="6">
    <source>
        <dbReference type="ARBA" id="ARBA00023163"/>
    </source>
</evidence>
<evidence type="ECO:0000256" key="2">
    <source>
        <dbReference type="ARBA" id="ARBA00022771"/>
    </source>
</evidence>
<dbReference type="EMBL" id="OC902642">
    <property type="protein sequence ID" value="CAD7649581.1"/>
    <property type="molecule type" value="Genomic_DNA"/>
</dbReference>